<dbReference type="Proteomes" id="UP000431451">
    <property type="component" value="Unassembled WGS sequence"/>
</dbReference>
<comment type="subcellular location">
    <subcellularLocation>
        <location evidence="1">Cell membrane</location>
        <topology evidence="1">Multi-pass membrane protein</topology>
    </subcellularLocation>
</comment>
<feature type="transmembrane region" description="Helical" evidence="10">
    <location>
        <begin position="105"/>
        <end position="128"/>
    </location>
</feature>
<evidence type="ECO:0000256" key="8">
    <source>
        <dbReference type="ARBA" id="ARBA00023136"/>
    </source>
</evidence>
<dbReference type="Pfam" id="PF02378">
    <property type="entry name" value="PTS_EIIC"/>
    <property type="match status" value="1"/>
</dbReference>
<evidence type="ECO:0000313" key="14">
    <source>
        <dbReference type="Proteomes" id="UP000431451"/>
    </source>
</evidence>
<evidence type="ECO:0000256" key="7">
    <source>
        <dbReference type="ARBA" id="ARBA00022989"/>
    </source>
</evidence>
<feature type="transmembrane region" description="Helical" evidence="10">
    <location>
        <begin position="35"/>
        <end position="52"/>
    </location>
</feature>
<feature type="transmembrane region" description="Helical" evidence="10">
    <location>
        <begin position="191"/>
        <end position="211"/>
    </location>
</feature>
<dbReference type="EMBL" id="UWJD01000001">
    <property type="protein sequence ID" value="VCT83111.1"/>
    <property type="molecule type" value="Genomic_DNA"/>
</dbReference>
<dbReference type="GO" id="GO:0005886">
    <property type="term" value="C:plasma membrane"/>
    <property type="evidence" value="ECO:0007669"/>
    <property type="project" value="UniProtKB-SubCell"/>
</dbReference>
<dbReference type="AlphaFoldDB" id="A0A650LQP0"/>
<feature type="transmembrane region" description="Helical" evidence="10">
    <location>
        <begin position="231"/>
        <end position="254"/>
    </location>
</feature>
<keyword evidence="4 9" id="KW-0762">Sugar transport</keyword>
<accession>A0A650LQP0</accession>
<feature type="domain" description="PTS EIIC type-3" evidence="11">
    <location>
        <begin position="12"/>
        <end position="419"/>
    </location>
</feature>
<evidence type="ECO:0000256" key="9">
    <source>
        <dbReference type="PIRNR" id="PIRNR006351"/>
    </source>
</evidence>
<feature type="transmembrane region" description="Helical" evidence="10">
    <location>
        <begin position="403"/>
        <end position="423"/>
    </location>
</feature>
<evidence type="ECO:0000256" key="5">
    <source>
        <dbReference type="ARBA" id="ARBA00022683"/>
    </source>
</evidence>
<evidence type="ECO:0000256" key="6">
    <source>
        <dbReference type="ARBA" id="ARBA00022692"/>
    </source>
</evidence>
<dbReference type="InterPro" id="IPR004796">
    <property type="entry name" value="PTS_IIC_cello"/>
</dbReference>
<dbReference type="GO" id="GO:0009401">
    <property type="term" value="P:phosphoenolpyruvate-dependent sugar phosphotransferase system"/>
    <property type="evidence" value="ECO:0007669"/>
    <property type="project" value="UniProtKB-KW"/>
</dbReference>
<name>A0A650LQP0_9CLOT</name>
<keyword evidence="5" id="KW-0598">Phosphotransferase system</keyword>
<proteinExistence type="predicted"/>
<evidence type="ECO:0000313" key="13">
    <source>
        <dbReference type="EMBL" id="VCT83111.1"/>
    </source>
</evidence>
<feature type="transmembrane region" description="Helical" evidence="10">
    <location>
        <begin position="72"/>
        <end position="93"/>
    </location>
</feature>
<dbReference type="GO" id="GO:1901264">
    <property type="term" value="P:carbohydrate derivative transport"/>
    <property type="evidence" value="ECO:0007669"/>
    <property type="project" value="TreeGrafter"/>
</dbReference>
<dbReference type="GO" id="GO:0008982">
    <property type="term" value="F:protein-N(PI)-phosphohistidine-sugar phosphotransferase activity"/>
    <property type="evidence" value="ECO:0007669"/>
    <property type="project" value="UniProtKB-UniRule"/>
</dbReference>
<dbReference type="RefSeq" id="WP_159115616.1">
    <property type="nucleotide sequence ID" value="NZ_CAKJVD010000014.1"/>
</dbReference>
<comment type="function">
    <text evidence="9">The phosphoenolpyruvate-dependent sugar phosphotransferase system (PTS), a major carbohydrate active -transport system, catalyzes the phosphorylation of incoming sugar substrates concomitant with their translocation across the cell membrane.</text>
</comment>
<feature type="transmembrane region" description="Helical" evidence="10">
    <location>
        <begin position="148"/>
        <end position="170"/>
    </location>
</feature>
<evidence type="ECO:0000313" key="12">
    <source>
        <dbReference type="EMBL" id="CAG9711072.1"/>
    </source>
</evidence>
<gene>
    <name evidence="13" type="primary">gmuC_2</name>
    <name evidence="12" type="ORF">CNEO_45053</name>
    <name evidence="13" type="ORF">CNEONATNEC25_00706</name>
</gene>
<keyword evidence="7 10" id="KW-1133">Transmembrane helix</keyword>
<dbReference type="PANTHER" id="PTHR33989">
    <property type="match status" value="1"/>
</dbReference>
<protein>
    <recommendedName>
        <fullName evidence="9">Permease IIC component</fullName>
    </recommendedName>
</protein>
<dbReference type="InterPro" id="IPR004501">
    <property type="entry name" value="PTS_EIIC_3"/>
</dbReference>
<dbReference type="EMBL" id="CAKJVE010000004">
    <property type="protein sequence ID" value="CAG9711072.1"/>
    <property type="molecule type" value="Genomic_DNA"/>
</dbReference>
<reference evidence="12" key="2">
    <citation type="submission" date="2021-10" db="EMBL/GenBank/DDBJ databases">
        <authorList>
            <person name="Mesa V."/>
        </authorList>
    </citation>
    <scope>NUCLEOTIDE SEQUENCE</scope>
    <source>
        <strain evidence="12">CC3_PB</strain>
    </source>
</reference>
<feature type="transmembrane region" description="Helical" evidence="10">
    <location>
        <begin position="339"/>
        <end position="358"/>
    </location>
</feature>
<dbReference type="PANTHER" id="PTHR33989:SF8">
    <property type="entry name" value="PERMEASE IIC COMPONENT"/>
    <property type="match status" value="1"/>
</dbReference>
<keyword evidence="6 10" id="KW-0812">Transmembrane</keyword>
<dbReference type="Proteomes" id="UP000789738">
    <property type="component" value="Unassembled WGS sequence"/>
</dbReference>
<dbReference type="NCBIfam" id="TIGR00410">
    <property type="entry name" value="lacE"/>
    <property type="match status" value="1"/>
</dbReference>
<dbReference type="PIRSF" id="PIRSF006351">
    <property type="entry name" value="PTS_EIIC-Cellobiose"/>
    <property type="match status" value="1"/>
</dbReference>
<dbReference type="InterPro" id="IPR051088">
    <property type="entry name" value="PTS_Sugar-EIIC/EIIB"/>
</dbReference>
<evidence type="ECO:0000259" key="11">
    <source>
        <dbReference type="PROSITE" id="PS51105"/>
    </source>
</evidence>
<sequence>MNSFMEKLEGILNKYLMPVADNLNKNKIMTAIKDGMMCSLPVTLIASVALILSNFPFLSNYAPGIDAVLKKIFSSINPVTLGLLAIYIIIGTARSYSKNKNIDPMYGIMCALASFLLVTPFSTVTDVIVDGEVIKNATVSNIIPTNVLGASGVFPALIITFISISVLAYLEHKKFTIKMPDSVPDNIAKPFLAIIPIGGAILVALAIRLVFEITPFGTLQNCIDTVITKPFLSLGNNIWVFLFIIFVCQVLWFFGIHGTNLVLNTVWQPIALVAMAANLEAFSAGQPLPYVLTAAFTCFTGQAKLSEIVALSVLGKSKQAKAISKLSLVPALFNIHEPFVFGLPVIMNTTLVIPWMIVESLQAGLAYFLVVLTGAVPIFQAPWTCPPIIQQLIATNFNPWSVVITIATFALGFVLWVPFIKLLDKQYLENEKQLEENA</sequence>
<keyword evidence="2 9" id="KW-0813">Transport</keyword>
<evidence type="ECO:0000256" key="1">
    <source>
        <dbReference type="ARBA" id="ARBA00004651"/>
    </source>
</evidence>
<keyword evidence="8 9" id="KW-0472">Membrane</keyword>
<organism evidence="13 14">
    <name type="scientific">Clostridium neonatale</name>
    <dbReference type="NCBI Taxonomy" id="137838"/>
    <lineage>
        <taxon>Bacteria</taxon>
        <taxon>Bacillati</taxon>
        <taxon>Bacillota</taxon>
        <taxon>Clostridia</taxon>
        <taxon>Eubacteriales</taxon>
        <taxon>Clostridiaceae</taxon>
        <taxon>Clostridium</taxon>
    </lineage>
</organism>
<dbReference type="PROSITE" id="PS51105">
    <property type="entry name" value="PTS_EIIC_TYPE_3"/>
    <property type="match status" value="1"/>
</dbReference>
<feature type="transmembrane region" description="Helical" evidence="10">
    <location>
        <begin position="365"/>
        <end position="383"/>
    </location>
</feature>
<reference evidence="13 14" key="1">
    <citation type="submission" date="2018-06" db="EMBL/GenBank/DDBJ databases">
        <authorList>
            <consortium name="IHU Genomes"/>
        </authorList>
    </citation>
    <scope>NUCLEOTIDE SEQUENCE [LARGE SCALE GENOMIC DNA]</scope>
    <source>
        <strain evidence="13 14">NEC25</strain>
    </source>
</reference>
<dbReference type="GeneID" id="68876037"/>
<dbReference type="InterPro" id="IPR003352">
    <property type="entry name" value="PTS_EIIC"/>
</dbReference>
<evidence type="ECO:0000256" key="10">
    <source>
        <dbReference type="SAM" id="Phobius"/>
    </source>
</evidence>
<evidence type="ECO:0000256" key="3">
    <source>
        <dbReference type="ARBA" id="ARBA00022475"/>
    </source>
</evidence>
<keyword evidence="3 9" id="KW-1003">Cell membrane</keyword>
<evidence type="ECO:0000256" key="2">
    <source>
        <dbReference type="ARBA" id="ARBA00022448"/>
    </source>
</evidence>
<evidence type="ECO:0000256" key="4">
    <source>
        <dbReference type="ARBA" id="ARBA00022597"/>
    </source>
</evidence>